<evidence type="ECO:0000256" key="1">
    <source>
        <dbReference type="SAM" id="MobiDB-lite"/>
    </source>
</evidence>
<evidence type="ECO:0000313" key="4">
    <source>
        <dbReference type="WBParaSite" id="SCUD_0000171301-mRNA-1"/>
    </source>
</evidence>
<accession>A0A183JG93</accession>
<gene>
    <name evidence="2" type="ORF">SCUD_LOCUS1714</name>
</gene>
<reference evidence="2 3" key="2">
    <citation type="submission" date="2018-11" db="EMBL/GenBank/DDBJ databases">
        <authorList>
            <consortium name="Pathogen Informatics"/>
        </authorList>
    </citation>
    <scope>NUCLEOTIDE SEQUENCE [LARGE SCALE GENOMIC DNA]</scope>
    <source>
        <strain evidence="2">Dakar</strain>
        <strain evidence="3">Dakar, Senegal</strain>
    </source>
</reference>
<dbReference type="AlphaFoldDB" id="A0A183JG93"/>
<name>A0A183JG93_9TREM</name>
<dbReference type="Proteomes" id="UP000279833">
    <property type="component" value="Unassembled WGS sequence"/>
</dbReference>
<protein>
    <submittedName>
        <fullName evidence="2 4">Uncharacterized protein</fullName>
    </submittedName>
</protein>
<sequence>MVNEDQPVVFCLPGIGTSHPPLAVCSGDLSIIEPVSEMNVPDDPTTPVIEHPNNVNFPLTSAIPPPDVSIHVSKSDSHSVKKISTISCTPVSSSKSYERNDTVLFNYDRHQQAHANRQRVKEFDRSLANKLRTTIKTISLSYLLSDDGTVLPLRILPYGLGKGQSCITNRLTAVDRVRKHSIPPSPRKDKDTLQRTQQEATKSVGALKFKSHEECLQSLNQYPLEYRRPRGDPLMAYSVLDTSGNPLKRFLSLVLIQILRVTPKNWRHNTAERTVDTTSTR</sequence>
<proteinExistence type="predicted"/>
<reference evidence="4" key="1">
    <citation type="submission" date="2016-06" db="UniProtKB">
        <authorList>
            <consortium name="WormBaseParasite"/>
        </authorList>
    </citation>
    <scope>IDENTIFICATION</scope>
</reference>
<dbReference type="WBParaSite" id="SCUD_0000171301-mRNA-1">
    <property type="protein sequence ID" value="SCUD_0000171301-mRNA-1"/>
    <property type="gene ID" value="SCUD_0000171301"/>
</dbReference>
<evidence type="ECO:0000313" key="3">
    <source>
        <dbReference type="Proteomes" id="UP000279833"/>
    </source>
</evidence>
<evidence type="ECO:0000313" key="2">
    <source>
        <dbReference type="EMBL" id="VDO69434.1"/>
    </source>
</evidence>
<feature type="region of interest" description="Disordered" evidence="1">
    <location>
        <begin position="178"/>
        <end position="203"/>
    </location>
</feature>
<keyword evidence="3" id="KW-1185">Reference proteome</keyword>
<dbReference type="EMBL" id="UZAK01001449">
    <property type="protein sequence ID" value="VDO69434.1"/>
    <property type="molecule type" value="Genomic_DNA"/>
</dbReference>
<organism evidence="4">
    <name type="scientific">Schistosoma curassoni</name>
    <dbReference type="NCBI Taxonomy" id="6186"/>
    <lineage>
        <taxon>Eukaryota</taxon>
        <taxon>Metazoa</taxon>
        <taxon>Spiralia</taxon>
        <taxon>Lophotrochozoa</taxon>
        <taxon>Platyhelminthes</taxon>
        <taxon>Trematoda</taxon>
        <taxon>Digenea</taxon>
        <taxon>Strigeidida</taxon>
        <taxon>Schistosomatoidea</taxon>
        <taxon>Schistosomatidae</taxon>
        <taxon>Schistosoma</taxon>
    </lineage>
</organism>